<proteinExistence type="predicted"/>
<dbReference type="AlphaFoldDB" id="A0A8J3F862"/>
<sequence length="102" mass="11906">MFDLYAERVFCLARYNGNRIYAEKSNYPAMSRVLYELAEHLREKNSHVKDRKSKNHYLIQILSSVQIGEFFQPLIGPDLDIGAPTKAYSEWLSVRNSETAEY</sequence>
<gene>
    <name evidence="1" type="ORF">GCM10011430_03970</name>
</gene>
<keyword evidence="2" id="KW-1185">Reference proteome</keyword>
<comment type="caution">
    <text evidence="1">The sequence shown here is derived from an EMBL/GenBank/DDBJ whole genome shotgun (WGS) entry which is preliminary data.</text>
</comment>
<dbReference type="EMBL" id="BMDP01000001">
    <property type="protein sequence ID" value="GGI53223.1"/>
    <property type="molecule type" value="Genomic_DNA"/>
</dbReference>
<evidence type="ECO:0000313" key="1">
    <source>
        <dbReference type="EMBL" id="GGI53223.1"/>
    </source>
</evidence>
<dbReference type="Proteomes" id="UP000627205">
    <property type="component" value="Unassembled WGS sequence"/>
</dbReference>
<name>A0A8J3F862_9BURK</name>
<accession>A0A8J3F862</accession>
<organism evidence="1 2">
    <name type="scientific">Oxalicibacterium solurbis</name>
    <dbReference type="NCBI Taxonomy" id="69280"/>
    <lineage>
        <taxon>Bacteria</taxon>
        <taxon>Pseudomonadati</taxon>
        <taxon>Pseudomonadota</taxon>
        <taxon>Betaproteobacteria</taxon>
        <taxon>Burkholderiales</taxon>
        <taxon>Oxalobacteraceae</taxon>
        <taxon>Oxalicibacterium</taxon>
    </lineage>
</organism>
<protein>
    <submittedName>
        <fullName evidence="1">Uncharacterized protein</fullName>
    </submittedName>
</protein>
<evidence type="ECO:0000313" key="2">
    <source>
        <dbReference type="Proteomes" id="UP000627205"/>
    </source>
</evidence>
<reference evidence="1" key="1">
    <citation type="journal article" date="2014" name="Int. J. Syst. Evol. Microbiol.">
        <title>Complete genome sequence of Corynebacterium casei LMG S-19264T (=DSM 44701T), isolated from a smear-ripened cheese.</title>
        <authorList>
            <consortium name="US DOE Joint Genome Institute (JGI-PGF)"/>
            <person name="Walter F."/>
            <person name="Albersmeier A."/>
            <person name="Kalinowski J."/>
            <person name="Ruckert C."/>
        </authorList>
    </citation>
    <scope>NUCLEOTIDE SEQUENCE</scope>
    <source>
        <strain evidence="1">CCM 7664</strain>
    </source>
</reference>
<reference evidence="1" key="2">
    <citation type="submission" date="2020-09" db="EMBL/GenBank/DDBJ databases">
        <authorList>
            <person name="Sun Q."/>
            <person name="Sedlacek I."/>
        </authorList>
    </citation>
    <scope>NUCLEOTIDE SEQUENCE</scope>
    <source>
        <strain evidence="1">CCM 7664</strain>
    </source>
</reference>